<dbReference type="PROSITE" id="PS50041">
    <property type="entry name" value="C_TYPE_LECTIN_2"/>
    <property type="match status" value="1"/>
</dbReference>
<keyword evidence="3" id="KW-1185">Reference proteome</keyword>
<dbReference type="OrthoDB" id="6039641at2759"/>
<dbReference type="SMART" id="SM00034">
    <property type="entry name" value="CLECT"/>
    <property type="match status" value="1"/>
</dbReference>
<dbReference type="InterPro" id="IPR050111">
    <property type="entry name" value="C-type_lectin/snaclec_domain"/>
</dbReference>
<accession>A0A210PG64</accession>
<feature type="domain" description="C-type lectin" evidence="1">
    <location>
        <begin position="131"/>
        <end position="247"/>
    </location>
</feature>
<name>A0A210PG64_MIZYE</name>
<organism evidence="2 3">
    <name type="scientific">Mizuhopecten yessoensis</name>
    <name type="common">Japanese scallop</name>
    <name type="synonym">Patinopecten yessoensis</name>
    <dbReference type="NCBI Taxonomy" id="6573"/>
    <lineage>
        <taxon>Eukaryota</taxon>
        <taxon>Metazoa</taxon>
        <taxon>Spiralia</taxon>
        <taxon>Lophotrochozoa</taxon>
        <taxon>Mollusca</taxon>
        <taxon>Bivalvia</taxon>
        <taxon>Autobranchia</taxon>
        <taxon>Pteriomorphia</taxon>
        <taxon>Pectinida</taxon>
        <taxon>Pectinoidea</taxon>
        <taxon>Pectinidae</taxon>
        <taxon>Mizuhopecten</taxon>
    </lineage>
</organism>
<sequence>MICAGQLLMHFIAQPASSWGRTQFSTMNMLISTIFPFVLLSFCKLSDGQPLPSDRRRTVDDALMEQRILSNIRPLVMQHCSSEASADQLSEIQDLTKRVTVMEKWVLSQSNQRIDDCNATFNTSDRYRGVYEDRCYYLVGNGESWTEAQARCKKHGTNLVTVTNQNLDYFLSGMLRFRGLSKWWIGARKTGDTFRWVTDRTIIDDYDKNWDGGQPSRRDGFDCVYRHGATEKWRDNTCTTDEAEITSVCQS</sequence>
<dbReference type="PANTHER" id="PTHR22803">
    <property type="entry name" value="MANNOSE, PHOSPHOLIPASE, LECTIN RECEPTOR RELATED"/>
    <property type="match status" value="1"/>
</dbReference>
<reference evidence="2 3" key="1">
    <citation type="journal article" date="2017" name="Nat. Ecol. Evol.">
        <title>Scallop genome provides insights into evolution of bilaterian karyotype and development.</title>
        <authorList>
            <person name="Wang S."/>
            <person name="Zhang J."/>
            <person name="Jiao W."/>
            <person name="Li J."/>
            <person name="Xun X."/>
            <person name="Sun Y."/>
            <person name="Guo X."/>
            <person name="Huan P."/>
            <person name="Dong B."/>
            <person name="Zhang L."/>
            <person name="Hu X."/>
            <person name="Sun X."/>
            <person name="Wang J."/>
            <person name="Zhao C."/>
            <person name="Wang Y."/>
            <person name="Wang D."/>
            <person name="Huang X."/>
            <person name="Wang R."/>
            <person name="Lv J."/>
            <person name="Li Y."/>
            <person name="Zhang Z."/>
            <person name="Liu B."/>
            <person name="Lu W."/>
            <person name="Hui Y."/>
            <person name="Liang J."/>
            <person name="Zhou Z."/>
            <person name="Hou R."/>
            <person name="Li X."/>
            <person name="Liu Y."/>
            <person name="Li H."/>
            <person name="Ning X."/>
            <person name="Lin Y."/>
            <person name="Zhao L."/>
            <person name="Xing Q."/>
            <person name="Dou J."/>
            <person name="Li Y."/>
            <person name="Mao J."/>
            <person name="Guo H."/>
            <person name="Dou H."/>
            <person name="Li T."/>
            <person name="Mu C."/>
            <person name="Jiang W."/>
            <person name="Fu Q."/>
            <person name="Fu X."/>
            <person name="Miao Y."/>
            <person name="Liu J."/>
            <person name="Yu Q."/>
            <person name="Li R."/>
            <person name="Liao H."/>
            <person name="Li X."/>
            <person name="Kong Y."/>
            <person name="Jiang Z."/>
            <person name="Chourrout D."/>
            <person name="Li R."/>
            <person name="Bao Z."/>
        </authorList>
    </citation>
    <scope>NUCLEOTIDE SEQUENCE [LARGE SCALE GENOMIC DNA]</scope>
    <source>
        <strain evidence="2 3">PY_sf001</strain>
    </source>
</reference>
<dbReference type="SUPFAM" id="SSF56436">
    <property type="entry name" value="C-type lectin-like"/>
    <property type="match status" value="1"/>
</dbReference>
<dbReference type="InterPro" id="IPR016186">
    <property type="entry name" value="C-type_lectin-like/link_sf"/>
</dbReference>
<protein>
    <submittedName>
        <fullName evidence="2">E-selectin</fullName>
    </submittedName>
</protein>
<dbReference type="CDD" id="cd00037">
    <property type="entry name" value="CLECT"/>
    <property type="match status" value="1"/>
</dbReference>
<dbReference type="Proteomes" id="UP000242188">
    <property type="component" value="Unassembled WGS sequence"/>
</dbReference>
<dbReference type="InterPro" id="IPR016187">
    <property type="entry name" value="CTDL_fold"/>
</dbReference>
<dbReference type="InterPro" id="IPR001304">
    <property type="entry name" value="C-type_lectin-like"/>
</dbReference>
<dbReference type="GO" id="GO:0030246">
    <property type="term" value="F:carbohydrate binding"/>
    <property type="evidence" value="ECO:0007669"/>
    <property type="project" value="UniProtKB-KW"/>
</dbReference>
<evidence type="ECO:0000259" key="1">
    <source>
        <dbReference type="PROSITE" id="PS50041"/>
    </source>
</evidence>
<dbReference type="AlphaFoldDB" id="A0A210PG64"/>
<dbReference type="Pfam" id="PF00059">
    <property type="entry name" value="Lectin_C"/>
    <property type="match status" value="1"/>
</dbReference>
<dbReference type="Gene3D" id="3.10.100.10">
    <property type="entry name" value="Mannose-Binding Protein A, subunit A"/>
    <property type="match status" value="1"/>
</dbReference>
<comment type="caution">
    <text evidence="2">The sequence shown here is derived from an EMBL/GenBank/DDBJ whole genome shotgun (WGS) entry which is preliminary data.</text>
</comment>
<proteinExistence type="predicted"/>
<evidence type="ECO:0000313" key="2">
    <source>
        <dbReference type="EMBL" id="OWF35475.1"/>
    </source>
</evidence>
<keyword evidence="2" id="KW-0430">Lectin</keyword>
<dbReference type="EMBL" id="NEDP02076726">
    <property type="protein sequence ID" value="OWF35475.1"/>
    <property type="molecule type" value="Genomic_DNA"/>
</dbReference>
<evidence type="ECO:0000313" key="3">
    <source>
        <dbReference type="Proteomes" id="UP000242188"/>
    </source>
</evidence>
<gene>
    <name evidence="2" type="ORF">KP79_PYT18415</name>
</gene>